<evidence type="ECO:0000256" key="1">
    <source>
        <dbReference type="SAM" id="Phobius"/>
    </source>
</evidence>
<keyword evidence="1" id="KW-1133">Transmembrane helix</keyword>
<keyword evidence="1" id="KW-0812">Transmembrane</keyword>
<keyword evidence="1" id="KW-0472">Membrane</keyword>
<name>A0A3B0YVF5_9ZZZZ</name>
<proteinExistence type="predicted"/>
<gene>
    <name evidence="2" type="ORF">MNBD_GAMMA16-345</name>
</gene>
<protein>
    <submittedName>
        <fullName evidence="2">Uncharacterized protein</fullName>
    </submittedName>
</protein>
<accession>A0A3B0YVF5</accession>
<evidence type="ECO:0000313" key="2">
    <source>
        <dbReference type="EMBL" id="VAW84968.1"/>
    </source>
</evidence>
<organism evidence="2">
    <name type="scientific">hydrothermal vent metagenome</name>
    <dbReference type="NCBI Taxonomy" id="652676"/>
    <lineage>
        <taxon>unclassified sequences</taxon>
        <taxon>metagenomes</taxon>
        <taxon>ecological metagenomes</taxon>
    </lineage>
</organism>
<sequence>MEWMEIIGALALVAMVLYLLPRAKHMIANSPKAKKGDWQAAIIPILCVMGFVFLLVQMV</sequence>
<dbReference type="EMBL" id="UOFO01000056">
    <property type="protein sequence ID" value="VAW84968.1"/>
    <property type="molecule type" value="Genomic_DNA"/>
</dbReference>
<dbReference type="AlphaFoldDB" id="A0A3B0YVF5"/>
<feature type="transmembrane region" description="Helical" evidence="1">
    <location>
        <begin position="38"/>
        <end position="56"/>
    </location>
</feature>
<reference evidence="2" key="1">
    <citation type="submission" date="2018-06" db="EMBL/GenBank/DDBJ databases">
        <authorList>
            <person name="Zhirakovskaya E."/>
        </authorList>
    </citation>
    <scope>NUCLEOTIDE SEQUENCE</scope>
</reference>